<dbReference type="EMBL" id="MCFL01000015">
    <property type="protein sequence ID" value="ORZ36921.1"/>
    <property type="molecule type" value="Genomic_DNA"/>
</dbReference>
<evidence type="ECO:0000313" key="1">
    <source>
        <dbReference type="EMBL" id="ORZ36921.1"/>
    </source>
</evidence>
<dbReference type="AlphaFoldDB" id="A0A1Y2HT04"/>
<gene>
    <name evidence="1" type="ORF">BCR44DRAFT_1431988</name>
</gene>
<keyword evidence="2" id="KW-1185">Reference proteome</keyword>
<comment type="caution">
    <text evidence="1">The sequence shown here is derived from an EMBL/GenBank/DDBJ whole genome shotgun (WGS) entry which is preliminary data.</text>
</comment>
<accession>A0A1Y2HT04</accession>
<organism evidence="1 2">
    <name type="scientific">Catenaria anguillulae PL171</name>
    <dbReference type="NCBI Taxonomy" id="765915"/>
    <lineage>
        <taxon>Eukaryota</taxon>
        <taxon>Fungi</taxon>
        <taxon>Fungi incertae sedis</taxon>
        <taxon>Blastocladiomycota</taxon>
        <taxon>Blastocladiomycetes</taxon>
        <taxon>Blastocladiales</taxon>
        <taxon>Catenariaceae</taxon>
        <taxon>Catenaria</taxon>
    </lineage>
</organism>
<name>A0A1Y2HT04_9FUNG</name>
<protein>
    <submittedName>
        <fullName evidence="1">Uncharacterized protein</fullName>
    </submittedName>
</protein>
<evidence type="ECO:0000313" key="2">
    <source>
        <dbReference type="Proteomes" id="UP000193411"/>
    </source>
</evidence>
<dbReference type="Proteomes" id="UP000193411">
    <property type="component" value="Unassembled WGS sequence"/>
</dbReference>
<proteinExistence type="predicted"/>
<reference evidence="1 2" key="1">
    <citation type="submission" date="2016-07" db="EMBL/GenBank/DDBJ databases">
        <title>Pervasive Adenine N6-methylation of Active Genes in Fungi.</title>
        <authorList>
            <consortium name="DOE Joint Genome Institute"/>
            <person name="Mondo S.J."/>
            <person name="Dannebaum R.O."/>
            <person name="Kuo R.C."/>
            <person name="Labutti K."/>
            <person name="Haridas S."/>
            <person name="Kuo A."/>
            <person name="Salamov A."/>
            <person name="Ahrendt S.R."/>
            <person name="Lipzen A."/>
            <person name="Sullivan W."/>
            <person name="Andreopoulos W.B."/>
            <person name="Clum A."/>
            <person name="Lindquist E."/>
            <person name="Daum C."/>
            <person name="Ramamoorthy G.K."/>
            <person name="Gryganskyi A."/>
            <person name="Culley D."/>
            <person name="Magnuson J.K."/>
            <person name="James T.Y."/>
            <person name="O'Malley M.A."/>
            <person name="Stajich J.E."/>
            <person name="Spatafora J.W."/>
            <person name="Visel A."/>
            <person name="Grigoriev I.V."/>
        </authorList>
    </citation>
    <scope>NUCLEOTIDE SEQUENCE [LARGE SCALE GENOMIC DNA]</scope>
    <source>
        <strain evidence="1 2">PL171</strain>
    </source>
</reference>
<feature type="non-terminal residue" evidence="1">
    <location>
        <position position="88"/>
    </location>
</feature>
<sequence>MTGYCSSPVPTRPIHSNRLLLGQRVRLRHRDNRYLARCGRERRHAWMDDWANRFRRKFHNRLAHSHVFDMFFNPGSVRATAVGRFWGR</sequence>